<organism evidence="2 3">
    <name type="scientific">endosymbiont of Ridgeia piscesae</name>
    <dbReference type="NCBI Taxonomy" id="54398"/>
    <lineage>
        <taxon>Bacteria</taxon>
        <taxon>Pseudomonadati</taxon>
        <taxon>Pseudomonadota</taxon>
        <taxon>Gammaproteobacteria</taxon>
        <taxon>sulfur-oxidizing symbionts</taxon>
    </lineage>
</organism>
<proteinExistence type="predicted"/>
<feature type="compositionally biased region" description="Polar residues" evidence="1">
    <location>
        <begin position="10"/>
        <end position="21"/>
    </location>
</feature>
<feature type="region of interest" description="Disordered" evidence="1">
    <location>
        <begin position="1"/>
        <end position="22"/>
    </location>
</feature>
<reference evidence="2 3" key="1">
    <citation type="submission" date="2015-11" db="EMBL/GenBank/DDBJ databases">
        <title>The genome of Candidatus Endoriftia persephone in Ridgeia piscesae and population structure of the North Eastern Pacific vestimentiferan symbionts.</title>
        <authorList>
            <person name="Perez M."/>
            <person name="Juniper K.S."/>
        </authorList>
    </citation>
    <scope>NUCLEOTIDE SEQUENCE [LARGE SCALE GENOMIC DNA]</scope>
    <source>
        <strain evidence="2">Ind10</strain>
    </source>
</reference>
<dbReference type="AlphaFoldDB" id="A0A0T5ZAF2"/>
<gene>
    <name evidence="2" type="ORF">Ga0076813_15516</name>
</gene>
<sequence>MNDKTHGESNRPSPTMPTSERFSGGVFGNTWSIMALSQGIGLLAWEVDALIDHFAIR</sequence>
<dbReference type="EMBL" id="LMXI01000143">
    <property type="protein sequence ID" value="KRT59493.1"/>
    <property type="molecule type" value="Genomic_DNA"/>
</dbReference>
<dbReference type="Proteomes" id="UP000051276">
    <property type="component" value="Unassembled WGS sequence"/>
</dbReference>
<accession>A0A0T5ZAF2</accession>
<protein>
    <submittedName>
        <fullName evidence="2">Uncharacterized protein</fullName>
    </submittedName>
</protein>
<evidence type="ECO:0000256" key="1">
    <source>
        <dbReference type="SAM" id="MobiDB-lite"/>
    </source>
</evidence>
<comment type="caution">
    <text evidence="2">The sequence shown here is derived from an EMBL/GenBank/DDBJ whole genome shotgun (WGS) entry which is preliminary data.</text>
</comment>
<evidence type="ECO:0000313" key="2">
    <source>
        <dbReference type="EMBL" id="KRT59493.1"/>
    </source>
</evidence>
<evidence type="ECO:0000313" key="3">
    <source>
        <dbReference type="Proteomes" id="UP000051276"/>
    </source>
</evidence>
<name>A0A0T5ZAF2_9GAMM</name>